<feature type="chain" id="PRO_5003410304" description="T. congolense-specific, cell surface-expressed gene family" evidence="2">
    <location>
        <begin position="38"/>
        <end position="120"/>
    </location>
</feature>
<evidence type="ECO:0000256" key="1">
    <source>
        <dbReference type="SAM" id="MobiDB-lite"/>
    </source>
</evidence>
<reference evidence="3" key="1">
    <citation type="journal article" date="2012" name="Proc. Natl. Acad. Sci. U.S.A.">
        <title>Antigenic diversity is generated by distinct evolutionary mechanisms in African trypanosome species.</title>
        <authorList>
            <person name="Jackson A.P."/>
            <person name="Berry A."/>
            <person name="Aslett M."/>
            <person name="Allison H.C."/>
            <person name="Burton P."/>
            <person name="Vavrova-Anderson J."/>
            <person name="Brown R."/>
            <person name="Browne H."/>
            <person name="Corton N."/>
            <person name="Hauser H."/>
            <person name="Gamble J."/>
            <person name="Gilderthorp R."/>
            <person name="Marcello L."/>
            <person name="McQuillan J."/>
            <person name="Otto T.D."/>
            <person name="Quail M.A."/>
            <person name="Sanders M.J."/>
            <person name="van Tonder A."/>
            <person name="Ginger M.L."/>
            <person name="Field M.C."/>
            <person name="Barry J.D."/>
            <person name="Hertz-Fowler C."/>
            <person name="Berriman M."/>
        </authorList>
    </citation>
    <scope>NUCLEOTIDE SEQUENCE</scope>
    <source>
        <strain evidence="3">IL3000</strain>
    </source>
</reference>
<evidence type="ECO:0008006" key="4">
    <source>
        <dbReference type="Google" id="ProtNLM"/>
    </source>
</evidence>
<feature type="region of interest" description="Disordered" evidence="1">
    <location>
        <begin position="76"/>
        <end position="109"/>
    </location>
</feature>
<feature type="compositionally biased region" description="Pro residues" evidence="1">
    <location>
        <begin position="90"/>
        <end position="99"/>
    </location>
</feature>
<protein>
    <recommendedName>
        <fullName evidence="4">T. congolense-specific, cell surface-expressed gene family</fullName>
    </recommendedName>
</protein>
<name>G0ULQ2_TRYCI</name>
<evidence type="ECO:0000256" key="2">
    <source>
        <dbReference type="SAM" id="SignalP"/>
    </source>
</evidence>
<gene>
    <name evidence="3" type="ORF">TCIL3000_4_4220</name>
</gene>
<accession>G0ULQ2</accession>
<sequence>MKREGGSLSMRGTLPAPELNALFFLLLFITFPHRSFVSPHDGRREWGEGVGGSNEKWANAPLCNITSTTEICSVTRGASMDSEKEETPLQPLPPPPPPTNNQKRTLSKGLIHHFYTRSNK</sequence>
<feature type="signal peptide" evidence="2">
    <location>
        <begin position="1"/>
        <end position="37"/>
    </location>
</feature>
<organism evidence="3">
    <name type="scientific">Trypanosoma congolense (strain IL3000)</name>
    <dbReference type="NCBI Taxonomy" id="1068625"/>
    <lineage>
        <taxon>Eukaryota</taxon>
        <taxon>Discoba</taxon>
        <taxon>Euglenozoa</taxon>
        <taxon>Kinetoplastea</taxon>
        <taxon>Metakinetoplastina</taxon>
        <taxon>Trypanosomatida</taxon>
        <taxon>Trypanosomatidae</taxon>
        <taxon>Trypanosoma</taxon>
        <taxon>Nannomonas</taxon>
    </lineage>
</organism>
<proteinExistence type="predicted"/>
<dbReference type="AlphaFoldDB" id="G0ULQ2"/>
<evidence type="ECO:0000313" key="3">
    <source>
        <dbReference type="EMBL" id="CCC90307.1"/>
    </source>
</evidence>
<dbReference type="EMBL" id="HE575317">
    <property type="protein sequence ID" value="CCC90307.1"/>
    <property type="molecule type" value="Genomic_DNA"/>
</dbReference>
<keyword evidence="2" id="KW-0732">Signal</keyword>